<name>A0A225D546_9BACT</name>
<dbReference type="RefSeq" id="WP_088259141.1">
    <property type="nucleotide sequence ID" value="NZ_NIDE01000017.1"/>
</dbReference>
<sequence length="949" mass="103811">MRSRLPALAIFISFAAAPATAAEPAVKLPITRDTRFSGVGDEADGNSGGASMLKVKSIQELSLLDFDPAPLKGRVVARATLHLKSASPQNPLRRVTVGTFAAEWEEGTAAGYKPEKGASTFNRRKHPDEPWAYPGGSLNEVMLGRGGTIWRMADATPPDADGWQTVAVEPAVVMARVAGVSYGLLVFDDTGSEWTRNGETFTQKMLPNRFIFSKEAGPKSAPFLTVELGPADTTPPDAPTAVAAPVFPDRRPPIGDGVDVYWATPADTGWATVGFHVEVDGKPVPRYLIPAAGDVARMRLRPGDVPLRPPGFAVTVRAVDGAGNVGPPLELRQEFAGWGKRFEWNVEPPHRPNGAGRAPKFGAAEVFVVDPLDKIHPVTGAMTPPQADGYLTTNHLWHDGSVSLDAARNEFVGFQIVLRGAVEKVSAELEFDPPDDIGVSFYRYVHVPSRNGPLPDPLVPLRGPFAVPTPEEKIAGQKSGSLLAEVYVGHGATPGKRKGRLKLRAGKQTLDVPVALMVRDFSLPDRLSFVPEMNCYELPADELEYYRLAHWHRTVVNRVPYTQRGEVFDGCAPVWDGKAFDWTAWDARFGPLLDGKAFADLPRKRVPLELFYLPLHENWPAPMAGNYNGSYWADAAFPPRYRDTFVQASRAFAAHFSDRGWSGTLFQGFLNNKVEFKQKGWSRASSPWTLDEPVNWQDYWALKWFGDAFHEGVWAAGPGGAKMRYRCDISRPEWQRDGLDAVLDCNVVAGAAFHQHHRMIIERRDRLGQTLTVYGGTNAVEANNTQPVGWCLDAWTLGADGVEPWQTIGTLESWKKADELSLFYPGRPVGLRGPVPSVRLKAYLRGQQDVEYLALLEASSGASRRAIGEAVRAALKLNPVWQRTDRAATEDAGVIQFGDLKPQDLWALRTRVAAELGRLKVKPAPPLTAAPVPERPATLASPGKVSGVR</sequence>
<feature type="chain" id="PRO_5013234273" evidence="2">
    <location>
        <begin position="22"/>
        <end position="949"/>
    </location>
</feature>
<dbReference type="AlphaFoldDB" id="A0A225D546"/>
<proteinExistence type="predicted"/>
<feature type="region of interest" description="Disordered" evidence="1">
    <location>
        <begin position="924"/>
        <end position="949"/>
    </location>
</feature>
<evidence type="ECO:0000313" key="4">
    <source>
        <dbReference type="Proteomes" id="UP000214646"/>
    </source>
</evidence>
<protein>
    <submittedName>
        <fullName evidence="3">Uncharacterized protein</fullName>
    </submittedName>
</protein>
<comment type="caution">
    <text evidence="3">The sequence shown here is derived from an EMBL/GenBank/DDBJ whole genome shotgun (WGS) entry which is preliminary data.</text>
</comment>
<dbReference type="OrthoDB" id="2501743at2"/>
<evidence type="ECO:0000256" key="2">
    <source>
        <dbReference type="SAM" id="SignalP"/>
    </source>
</evidence>
<evidence type="ECO:0000256" key="1">
    <source>
        <dbReference type="SAM" id="MobiDB-lite"/>
    </source>
</evidence>
<organism evidence="3 4">
    <name type="scientific">Fimbriiglobus ruber</name>
    <dbReference type="NCBI Taxonomy" id="1908690"/>
    <lineage>
        <taxon>Bacteria</taxon>
        <taxon>Pseudomonadati</taxon>
        <taxon>Planctomycetota</taxon>
        <taxon>Planctomycetia</taxon>
        <taxon>Gemmatales</taxon>
        <taxon>Gemmataceae</taxon>
        <taxon>Fimbriiglobus</taxon>
    </lineage>
</organism>
<dbReference type="EMBL" id="NIDE01000017">
    <property type="protein sequence ID" value="OWK36073.1"/>
    <property type="molecule type" value="Genomic_DNA"/>
</dbReference>
<reference evidence="4" key="1">
    <citation type="submission" date="2017-06" db="EMBL/GenBank/DDBJ databases">
        <title>Genome analysis of Fimbriiglobus ruber SP5, the first member of the order Planctomycetales with confirmed chitinolytic capability.</title>
        <authorList>
            <person name="Ravin N.V."/>
            <person name="Rakitin A.L."/>
            <person name="Ivanova A.A."/>
            <person name="Beletsky A.V."/>
            <person name="Kulichevskaya I.S."/>
            <person name="Mardanov A.V."/>
            <person name="Dedysh S.N."/>
        </authorList>
    </citation>
    <scope>NUCLEOTIDE SEQUENCE [LARGE SCALE GENOMIC DNA]</scope>
    <source>
        <strain evidence="4">SP5</strain>
    </source>
</reference>
<gene>
    <name evidence="3" type="ORF">FRUB_08636</name>
</gene>
<accession>A0A225D546</accession>
<keyword evidence="4" id="KW-1185">Reference proteome</keyword>
<evidence type="ECO:0000313" key="3">
    <source>
        <dbReference type="EMBL" id="OWK36073.1"/>
    </source>
</evidence>
<keyword evidence="2" id="KW-0732">Signal</keyword>
<dbReference type="Proteomes" id="UP000214646">
    <property type="component" value="Unassembled WGS sequence"/>
</dbReference>
<feature type="signal peptide" evidence="2">
    <location>
        <begin position="1"/>
        <end position="21"/>
    </location>
</feature>